<feature type="chain" id="PRO_5001638801" evidence="1">
    <location>
        <begin position="27"/>
        <end position="77"/>
    </location>
</feature>
<dbReference type="GeneID" id="24124593"/>
<dbReference type="VEuPathDB" id="FungiDB:SPRG_02024"/>
<name>A0A067CRB5_SAPPC</name>
<dbReference type="RefSeq" id="XP_012195971.1">
    <property type="nucleotide sequence ID" value="XM_012340581.1"/>
</dbReference>
<reference evidence="2 3" key="1">
    <citation type="journal article" date="2013" name="PLoS Genet.">
        <title>Distinctive expansion of potential virulence genes in the genome of the oomycete fish pathogen Saprolegnia parasitica.</title>
        <authorList>
            <person name="Jiang R.H."/>
            <person name="de Bruijn I."/>
            <person name="Haas B.J."/>
            <person name="Belmonte R."/>
            <person name="Lobach L."/>
            <person name="Christie J."/>
            <person name="van den Ackerveken G."/>
            <person name="Bottin A."/>
            <person name="Bulone V."/>
            <person name="Diaz-Moreno S.M."/>
            <person name="Dumas B."/>
            <person name="Fan L."/>
            <person name="Gaulin E."/>
            <person name="Govers F."/>
            <person name="Grenville-Briggs L.J."/>
            <person name="Horner N.R."/>
            <person name="Levin J.Z."/>
            <person name="Mammella M."/>
            <person name="Meijer H.J."/>
            <person name="Morris P."/>
            <person name="Nusbaum C."/>
            <person name="Oome S."/>
            <person name="Phillips A.J."/>
            <person name="van Rooyen D."/>
            <person name="Rzeszutek E."/>
            <person name="Saraiva M."/>
            <person name="Secombes C.J."/>
            <person name="Seidl M.F."/>
            <person name="Snel B."/>
            <person name="Stassen J.H."/>
            <person name="Sykes S."/>
            <person name="Tripathy S."/>
            <person name="van den Berg H."/>
            <person name="Vega-Arreguin J.C."/>
            <person name="Wawra S."/>
            <person name="Young S.K."/>
            <person name="Zeng Q."/>
            <person name="Dieguez-Uribeondo J."/>
            <person name="Russ C."/>
            <person name="Tyler B.M."/>
            <person name="van West P."/>
        </authorList>
    </citation>
    <scope>NUCLEOTIDE SEQUENCE [LARGE SCALE GENOMIC DNA]</scope>
    <source>
        <strain evidence="2 3">CBS 223.65</strain>
    </source>
</reference>
<organism evidence="2 3">
    <name type="scientific">Saprolegnia parasitica (strain CBS 223.65)</name>
    <dbReference type="NCBI Taxonomy" id="695850"/>
    <lineage>
        <taxon>Eukaryota</taxon>
        <taxon>Sar</taxon>
        <taxon>Stramenopiles</taxon>
        <taxon>Oomycota</taxon>
        <taxon>Saprolegniomycetes</taxon>
        <taxon>Saprolegniales</taxon>
        <taxon>Saprolegniaceae</taxon>
        <taxon>Saprolegnia</taxon>
    </lineage>
</organism>
<dbReference type="Proteomes" id="UP000030745">
    <property type="component" value="Unassembled WGS sequence"/>
</dbReference>
<keyword evidence="1" id="KW-0732">Signal</keyword>
<proteinExistence type="predicted"/>
<sequence length="77" mass="8265">MLVIPAIAVTALATLTGLFQSDVAYSKTNATTLLNTTDVSTVPVSNHGALDGLIVHWIESTSLFSGCNELAYRRRTR</sequence>
<dbReference type="KEGG" id="spar:SPRG_02024"/>
<dbReference type="AlphaFoldDB" id="A0A067CRB5"/>
<evidence type="ECO:0000313" key="2">
    <source>
        <dbReference type="EMBL" id="KDO33214.1"/>
    </source>
</evidence>
<evidence type="ECO:0000256" key="1">
    <source>
        <dbReference type="SAM" id="SignalP"/>
    </source>
</evidence>
<keyword evidence="3" id="KW-1185">Reference proteome</keyword>
<dbReference type="EMBL" id="KK583193">
    <property type="protein sequence ID" value="KDO33214.1"/>
    <property type="molecule type" value="Genomic_DNA"/>
</dbReference>
<accession>A0A067CRB5</accession>
<feature type="signal peptide" evidence="1">
    <location>
        <begin position="1"/>
        <end position="26"/>
    </location>
</feature>
<protein>
    <submittedName>
        <fullName evidence="2">Uncharacterized protein</fullName>
    </submittedName>
</protein>
<gene>
    <name evidence="2" type="ORF">SPRG_02024</name>
</gene>
<evidence type="ECO:0000313" key="3">
    <source>
        <dbReference type="Proteomes" id="UP000030745"/>
    </source>
</evidence>